<protein>
    <submittedName>
        <fullName evidence="1">Uncharacterized protein</fullName>
    </submittedName>
</protein>
<reference evidence="1 2" key="1">
    <citation type="submission" date="2017-06" db="EMBL/GenBank/DDBJ databases">
        <title>Azoarcus.</title>
        <authorList>
            <person name="Woo J.-H."/>
            <person name="Kim H.-S."/>
        </authorList>
    </citation>
    <scope>NUCLEOTIDE SEQUENCE [LARGE SCALE GENOMIC DNA]</scope>
    <source>
        <strain evidence="1 2">TSPY31</strain>
    </source>
</reference>
<dbReference type="Proteomes" id="UP000244930">
    <property type="component" value="Chromosome"/>
</dbReference>
<evidence type="ECO:0000313" key="2">
    <source>
        <dbReference type="Proteomes" id="UP000244930"/>
    </source>
</evidence>
<name>A0A2U8GUQ5_9RHOO</name>
<gene>
    <name evidence="1" type="ORF">CEW83_19615</name>
</gene>
<dbReference type="KEGG" id="acom:CEW83_19615"/>
<dbReference type="RefSeq" id="WP_108950863.1">
    <property type="nucleotide sequence ID" value="NZ_CP022187.1"/>
</dbReference>
<keyword evidence="2" id="KW-1185">Reference proteome</keyword>
<dbReference type="EMBL" id="CP022187">
    <property type="protein sequence ID" value="AWI77164.1"/>
    <property type="molecule type" value="Genomic_DNA"/>
</dbReference>
<proteinExistence type="predicted"/>
<evidence type="ECO:0000313" key="1">
    <source>
        <dbReference type="EMBL" id="AWI77164.1"/>
    </source>
</evidence>
<dbReference type="AlphaFoldDB" id="A0A2U8GUQ5"/>
<accession>A0A2U8GUQ5</accession>
<organism evidence="1 2">
    <name type="scientific">Parazoarcus communis</name>
    <dbReference type="NCBI Taxonomy" id="41977"/>
    <lineage>
        <taxon>Bacteria</taxon>
        <taxon>Pseudomonadati</taxon>
        <taxon>Pseudomonadota</taxon>
        <taxon>Betaproteobacteria</taxon>
        <taxon>Rhodocyclales</taxon>
        <taxon>Zoogloeaceae</taxon>
        <taxon>Parazoarcus</taxon>
    </lineage>
</organism>
<sequence length="324" mass="36230">MNYVPLAPPPKTRPDLALDDTLRYLCATLTPLPGHAPLLDALRHTGGPDFSLRLSRGGWFRPGRIIDAQGDTVAEDALAWLEQHWAACGEDGAAFADEFGDSGLRLTLDQGVSHYFVCPCGSEPSDYHQLELEELQEVISHEVGPRHTPADAVEALLDRPAGSPPPQVLGAPRYRFRRLTDIRAFVTRIEIKTGKPAPVLRFLREWSESSSGRQGHFSDHWILALSEHLDRYRQTRASAIPVAAHAPQWPHAPGARGTALAQQLHDYDRDAGYGFAWYFHMVSAHRVPRSVTREVFNDLQDDMAYLPERDASLIHAWMHDPYAL</sequence>